<dbReference type="Proteomes" id="UP000070366">
    <property type="component" value="Unassembled WGS sequence"/>
</dbReference>
<name>A0A136Q4Z0_9FIRM</name>
<dbReference type="STRING" id="626937.HMPREF3293_01540"/>
<evidence type="ECO:0000259" key="1">
    <source>
        <dbReference type="Pfam" id="PF06445"/>
    </source>
</evidence>
<dbReference type="PATRIC" id="fig|626937.4.peg.1523"/>
<dbReference type="KEGG" id="cmiu:B1H56_10610"/>
<dbReference type="EMBL" id="LSZW01000060">
    <property type="protein sequence ID" value="KXK65616.1"/>
    <property type="molecule type" value="Genomic_DNA"/>
</dbReference>
<dbReference type="SUPFAM" id="SSF55136">
    <property type="entry name" value="Probable bacterial effector-binding domain"/>
    <property type="match status" value="1"/>
</dbReference>
<organism evidence="2 3">
    <name type="scientific">Christensenella minuta</name>
    <dbReference type="NCBI Taxonomy" id="626937"/>
    <lineage>
        <taxon>Bacteria</taxon>
        <taxon>Bacillati</taxon>
        <taxon>Bacillota</taxon>
        <taxon>Clostridia</taxon>
        <taxon>Christensenellales</taxon>
        <taxon>Christensenellaceae</taxon>
        <taxon>Christensenella</taxon>
    </lineage>
</organism>
<keyword evidence="3" id="KW-1185">Reference proteome</keyword>
<feature type="domain" description="GyrI-like small molecule binding" evidence="1">
    <location>
        <begin position="20"/>
        <end position="207"/>
    </location>
</feature>
<dbReference type="InterPro" id="IPR008319">
    <property type="entry name" value="GyrI-like_CCH_Lin2189-like"/>
</dbReference>
<dbReference type="InterPro" id="IPR011256">
    <property type="entry name" value="Reg_factor_effector_dom_sf"/>
</dbReference>
<accession>A0A136Q4Z0</accession>
<dbReference type="OrthoDB" id="4772335at2"/>
<sequence length="212" mass="24728">MPDKLDYKKEYKDLYLPKAKPMLVEVPSISFIMVDGKGAPEGEEYQNAVEALYALTFTIKMSKMGGMQPEGYFEYVVPPLEGLWYGDKERFETNRREEWLWTSMIRQPEFVTPDVFAWAAGECRRKKPDVDVSRARLETFREGLCVQMMHIGPYAKEAETIGTLHRYIEENGLKDMTGMERKHHEIYLGDPRRTAPERLKTVLRLPVERKEA</sequence>
<comment type="caution">
    <text evidence="2">The sequence shown here is derived from an EMBL/GenBank/DDBJ whole genome shotgun (WGS) entry which is preliminary data.</text>
</comment>
<proteinExistence type="predicted"/>
<dbReference type="AlphaFoldDB" id="A0A136Q4Z0"/>
<dbReference type="RefSeq" id="WP_066519520.1">
    <property type="nucleotide sequence ID" value="NZ_CABMOF010000002.1"/>
</dbReference>
<dbReference type="Pfam" id="PF06445">
    <property type="entry name" value="GyrI-like"/>
    <property type="match status" value="1"/>
</dbReference>
<protein>
    <recommendedName>
        <fullName evidence="1">GyrI-like small molecule binding domain-containing protein</fullName>
    </recommendedName>
</protein>
<gene>
    <name evidence="2" type="ORF">HMPREF3293_01540</name>
</gene>
<reference evidence="2 3" key="1">
    <citation type="submission" date="2016-02" db="EMBL/GenBank/DDBJ databases">
        <authorList>
            <person name="Wen L."/>
            <person name="He K."/>
            <person name="Yang H."/>
        </authorList>
    </citation>
    <scope>NUCLEOTIDE SEQUENCE [LARGE SCALE GENOMIC DNA]</scope>
    <source>
        <strain evidence="2 3">DSM 22607</strain>
    </source>
</reference>
<dbReference type="InterPro" id="IPR029442">
    <property type="entry name" value="GyrI-like"/>
</dbReference>
<dbReference type="Gene3D" id="3.20.80.10">
    <property type="entry name" value="Regulatory factor, effector binding domain"/>
    <property type="match status" value="1"/>
</dbReference>
<evidence type="ECO:0000313" key="2">
    <source>
        <dbReference type="EMBL" id="KXK65616.1"/>
    </source>
</evidence>
<evidence type="ECO:0000313" key="3">
    <source>
        <dbReference type="Proteomes" id="UP000070366"/>
    </source>
</evidence>
<dbReference type="PIRSF" id="PIRSF031644">
    <property type="entry name" value="UCP031644"/>
    <property type="match status" value="1"/>
</dbReference>